<evidence type="ECO:0000256" key="8">
    <source>
        <dbReference type="ARBA" id="ARBA00023012"/>
    </source>
</evidence>
<dbReference type="InterPro" id="IPR036890">
    <property type="entry name" value="HATPase_C_sf"/>
</dbReference>
<keyword evidence="8" id="KW-0902">Two-component regulatory system</keyword>
<feature type="transmembrane region" description="Helical" evidence="11">
    <location>
        <begin position="123"/>
        <end position="145"/>
    </location>
</feature>
<dbReference type="AlphaFoldDB" id="A0A2P4UR03"/>
<dbReference type="Gene3D" id="1.20.5.1930">
    <property type="match status" value="1"/>
</dbReference>
<protein>
    <recommendedName>
        <fullName evidence="2">histidine kinase</fullName>
        <ecNumber evidence="2">2.7.13.3</ecNumber>
    </recommendedName>
</protein>
<feature type="region of interest" description="Disordered" evidence="10">
    <location>
        <begin position="418"/>
        <end position="438"/>
    </location>
</feature>
<dbReference type="GO" id="GO:0016020">
    <property type="term" value="C:membrane"/>
    <property type="evidence" value="ECO:0007669"/>
    <property type="project" value="InterPro"/>
</dbReference>
<evidence type="ECO:0000256" key="6">
    <source>
        <dbReference type="ARBA" id="ARBA00022777"/>
    </source>
</evidence>
<organism evidence="14 15">
    <name type="scientific">Actinomadura rubteroloni</name>
    <dbReference type="NCBI Taxonomy" id="1926885"/>
    <lineage>
        <taxon>Bacteria</taxon>
        <taxon>Bacillati</taxon>
        <taxon>Actinomycetota</taxon>
        <taxon>Actinomycetes</taxon>
        <taxon>Streptosporangiales</taxon>
        <taxon>Thermomonosporaceae</taxon>
        <taxon>Actinomadura</taxon>
    </lineage>
</organism>
<keyword evidence="15" id="KW-1185">Reference proteome</keyword>
<evidence type="ECO:0000256" key="11">
    <source>
        <dbReference type="SAM" id="Phobius"/>
    </source>
</evidence>
<keyword evidence="4 14" id="KW-0808">Transferase</keyword>
<feature type="transmembrane region" description="Helical" evidence="11">
    <location>
        <begin position="59"/>
        <end position="76"/>
    </location>
</feature>
<proteinExistence type="predicted"/>
<comment type="caution">
    <text evidence="14">The sequence shown here is derived from an EMBL/GenBank/DDBJ whole genome shotgun (WGS) entry which is preliminary data.</text>
</comment>
<dbReference type="InterPro" id="IPR011712">
    <property type="entry name" value="Sig_transdc_His_kin_sub3_dim/P"/>
</dbReference>
<keyword evidence="11" id="KW-1133">Transmembrane helix</keyword>
<keyword evidence="6 14" id="KW-0418">Kinase</keyword>
<dbReference type="EC" id="2.7.13.3" evidence="2"/>
<keyword evidence="3" id="KW-0597">Phosphoprotein</keyword>
<evidence type="ECO:0000256" key="3">
    <source>
        <dbReference type="ARBA" id="ARBA00022553"/>
    </source>
</evidence>
<evidence type="ECO:0000259" key="13">
    <source>
        <dbReference type="Pfam" id="PF07730"/>
    </source>
</evidence>
<feature type="compositionally biased region" description="Gly residues" evidence="10">
    <location>
        <begin position="384"/>
        <end position="393"/>
    </location>
</feature>
<keyword evidence="11" id="KW-0812">Transmembrane</keyword>
<evidence type="ECO:0000313" key="14">
    <source>
        <dbReference type="EMBL" id="POM27477.1"/>
    </source>
</evidence>
<dbReference type="GO" id="GO:0000155">
    <property type="term" value="F:phosphorelay sensor kinase activity"/>
    <property type="evidence" value="ECO:0007669"/>
    <property type="project" value="InterPro"/>
</dbReference>
<evidence type="ECO:0000256" key="4">
    <source>
        <dbReference type="ARBA" id="ARBA00022679"/>
    </source>
</evidence>
<evidence type="ECO:0000256" key="9">
    <source>
        <dbReference type="SAM" id="Coils"/>
    </source>
</evidence>
<dbReference type="PANTHER" id="PTHR24421">
    <property type="entry name" value="NITRATE/NITRITE SENSOR PROTEIN NARX-RELATED"/>
    <property type="match status" value="1"/>
</dbReference>
<feature type="transmembrane region" description="Helical" evidence="11">
    <location>
        <begin position="21"/>
        <end position="39"/>
    </location>
</feature>
<keyword evidence="9" id="KW-0175">Coiled coil</keyword>
<dbReference type="GO" id="GO:0046983">
    <property type="term" value="F:protein dimerization activity"/>
    <property type="evidence" value="ECO:0007669"/>
    <property type="project" value="InterPro"/>
</dbReference>
<dbReference type="InterPro" id="IPR050482">
    <property type="entry name" value="Sensor_HK_TwoCompSys"/>
</dbReference>
<dbReference type="CDD" id="cd16917">
    <property type="entry name" value="HATPase_UhpB-NarQ-NarX-like"/>
    <property type="match status" value="1"/>
</dbReference>
<dbReference type="GO" id="GO:0005524">
    <property type="term" value="F:ATP binding"/>
    <property type="evidence" value="ECO:0007669"/>
    <property type="project" value="UniProtKB-KW"/>
</dbReference>
<dbReference type="Proteomes" id="UP000242367">
    <property type="component" value="Unassembled WGS sequence"/>
</dbReference>
<evidence type="ECO:0000256" key="7">
    <source>
        <dbReference type="ARBA" id="ARBA00022840"/>
    </source>
</evidence>
<name>A0A2P4UR03_9ACTN</name>
<feature type="domain" description="Histidine kinase/HSP90-like ATPase" evidence="12">
    <location>
        <begin position="321"/>
        <end position="437"/>
    </location>
</feature>
<feature type="domain" description="Signal transduction histidine kinase subgroup 3 dimerisation and phosphoacceptor" evidence="13">
    <location>
        <begin position="209"/>
        <end position="274"/>
    </location>
</feature>
<reference evidence="14 15" key="1">
    <citation type="journal article" date="2017" name="Chemistry">
        <title>Isolation, Biosynthesis and Chemical Modifications of Rubterolones A-F: Rare Tropolone Alkaloids from Actinomadura sp. 5-2.</title>
        <authorList>
            <person name="Guo H."/>
            <person name="Benndorf R."/>
            <person name="Leichnitz D."/>
            <person name="Klassen J.L."/>
            <person name="Vollmers J."/>
            <person name="Gorls H."/>
            <person name="Steinacker M."/>
            <person name="Weigel C."/>
            <person name="Dahse H.M."/>
            <person name="Kaster A.K."/>
            <person name="de Beer Z.W."/>
            <person name="Poulsen M."/>
            <person name="Beemelmanns C."/>
        </authorList>
    </citation>
    <scope>NUCLEOTIDE SEQUENCE [LARGE SCALE GENOMIC DNA]</scope>
    <source>
        <strain evidence="14 15">5-2</strain>
    </source>
</reference>
<dbReference type="EMBL" id="MTBP01000001">
    <property type="protein sequence ID" value="POM27477.1"/>
    <property type="molecule type" value="Genomic_DNA"/>
</dbReference>
<dbReference type="Pfam" id="PF02518">
    <property type="entry name" value="HATPase_c"/>
    <property type="match status" value="1"/>
</dbReference>
<evidence type="ECO:0000259" key="12">
    <source>
        <dbReference type="Pfam" id="PF02518"/>
    </source>
</evidence>
<dbReference type="SUPFAM" id="SSF55874">
    <property type="entry name" value="ATPase domain of HSP90 chaperone/DNA topoisomerase II/histidine kinase"/>
    <property type="match status" value="1"/>
</dbReference>
<gene>
    <name evidence="14" type="primary">desK_5</name>
    <name evidence="14" type="ORF">BTM25_18920</name>
</gene>
<dbReference type="InterPro" id="IPR003594">
    <property type="entry name" value="HATPase_dom"/>
</dbReference>
<feature type="region of interest" description="Disordered" evidence="10">
    <location>
        <begin position="360"/>
        <end position="405"/>
    </location>
</feature>
<evidence type="ECO:0000256" key="5">
    <source>
        <dbReference type="ARBA" id="ARBA00022741"/>
    </source>
</evidence>
<evidence type="ECO:0000256" key="2">
    <source>
        <dbReference type="ARBA" id="ARBA00012438"/>
    </source>
</evidence>
<keyword evidence="11" id="KW-0472">Membrane</keyword>
<evidence type="ECO:0000256" key="1">
    <source>
        <dbReference type="ARBA" id="ARBA00000085"/>
    </source>
</evidence>
<dbReference type="Gene3D" id="3.30.565.10">
    <property type="entry name" value="Histidine kinase-like ATPase, C-terminal domain"/>
    <property type="match status" value="1"/>
</dbReference>
<evidence type="ECO:0000256" key="10">
    <source>
        <dbReference type="SAM" id="MobiDB-lite"/>
    </source>
</evidence>
<keyword evidence="7" id="KW-0067">ATP-binding</keyword>
<evidence type="ECO:0000313" key="15">
    <source>
        <dbReference type="Proteomes" id="UP000242367"/>
    </source>
</evidence>
<dbReference type="PANTHER" id="PTHR24421:SF10">
    <property type="entry name" value="NITRATE_NITRITE SENSOR PROTEIN NARQ"/>
    <property type="match status" value="1"/>
</dbReference>
<keyword evidence="5" id="KW-0547">Nucleotide-binding</keyword>
<sequence length="438" mass="45319">MLGVTSSSALRRVPPPSEWPVWVVPAVLLAVQIAGSFGAQHPDGRWSGHEDRLPPAMQLDALGVALLAAGPLALLLRRRAPVAVLAATGAVTAFYLLRAYTYGPVILSPLVAMVAAVTAGRRLVAWTGTAATITGYLVLTTLIGVPGAERGRTGAFFPVDRPGLDGVAGSLGWALVALVTGELLRATSLRAAAAARTRAEEDRRRASEERLRMARELHDVLAHNISMINVRAGVALHLLDENPDEARSALAAIKEASKEALTEMRSVIGALRAEGERAPRSPTAGLAQLDDLVDRARAAGLDVLLTVTGDRRSLPAGADLAAFRIVQESLTNITRHAGPPPVTADITLAYTPDTLTLTITNTSAPSRAPVQPGTDPPRSTTSGVHGGAASGGEGDAESGVAAGSGLRGMRERVTALNGTFTAGPEPGGGFTVHAEIPC</sequence>
<dbReference type="Pfam" id="PF07730">
    <property type="entry name" value="HisKA_3"/>
    <property type="match status" value="1"/>
</dbReference>
<feature type="coiled-coil region" evidence="9">
    <location>
        <begin position="189"/>
        <end position="216"/>
    </location>
</feature>
<accession>A0A2P4UR03</accession>
<comment type="catalytic activity">
    <reaction evidence="1">
        <text>ATP + protein L-histidine = ADP + protein N-phospho-L-histidine.</text>
        <dbReference type="EC" id="2.7.13.3"/>
    </reaction>
</comment>